<evidence type="ECO:0000313" key="2">
    <source>
        <dbReference type="Proteomes" id="UP001165960"/>
    </source>
</evidence>
<protein>
    <submittedName>
        <fullName evidence="1">Uncharacterized protein</fullName>
    </submittedName>
</protein>
<organism evidence="1 2">
    <name type="scientific">Entomophthora muscae</name>
    <dbReference type="NCBI Taxonomy" id="34485"/>
    <lineage>
        <taxon>Eukaryota</taxon>
        <taxon>Fungi</taxon>
        <taxon>Fungi incertae sedis</taxon>
        <taxon>Zoopagomycota</taxon>
        <taxon>Entomophthoromycotina</taxon>
        <taxon>Entomophthoromycetes</taxon>
        <taxon>Entomophthorales</taxon>
        <taxon>Entomophthoraceae</taxon>
        <taxon>Entomophthora</taxon>
    </lineage>
</organism>
<gene>
    <name evidence="1" type="ORF">DSO57_1027902</name>
</gene>
<sequence length="611" mass="68612">MTLNLGLKAALQAWEDASFTKLQAELDESSREIAGGQQSYKEARKNLSDMTKAFRKASDDQKLVDVKSLLKAYQTEIDNLTKRIKSNETLILKVYSKVGDLPDPAPILNTSLAKSEEAASQENAKLELETKFNLANNSIQSLKEKLKENAGLQNGFDKLLEDQVAKKELEMQAENEANARQAREREEALQEKVRQLSIALEEQERSQALAQAKLLEGSVQGADLASSHLSQLELVLGELERARDQTASLRRENEGLRRQIQMPGEEGAVIMHSKADEMLQLQLENQEKELSRMLDQLDALKSEKASNEKANMELAESLKSQITANEKQVQELQAKISEMSDYQKIKNELEILKYIEFPEESEPADKQESGEGSSAMAALVRKTKAQQQTITQLQNDSSQARTKLKEALDQLQAASAQIKDLASLNARLESDLLAAPQGVSQESQPVATNTHPTGGLLPIVTSQRDRFRARNLELEENVRAAQDEINELQKSLSALKADNLQLYEQTKYASGYSENSSSNQAAHTTLSPEVYRDVSERYGSIYDETNNPFQEFRQREATRRYKTLNSADRVALSLMRMFLANHVTRMVLVVYLLVLHILVVFTLLYLVNHSE</sequence>
<proteinExistence type="predicted"/>
<dbReference type="Proteomes" id="UP001165960">
    <property type="component" value="Unassembled WGS sequence"/>
</dbReference>
<name>A0ACC2RGA5_9FUNG</name>
<comment type="caution">
    <text evidence="1">The sequence shown here is derived from an EMBL/GenBank/DDBJ whole genome shotgun (WGS) entry which is preliminary data.</text>
</comment>
<accession>A0ACC2RGA5</accession>
<reference evidence="1" key="1">
    <citation type="submission" date="2022-04" db="EMBL/GenBank/DDBJ databases">
        <title>Genome of the entomopathogenic fungus Entomophthora muscae.</title>
        <authorList>
            <person name="Elya C."/>
            <person name="Lovett B.R."/>
            <person name="Lee E."/>
            <person name="Macias A.M."/>
            <person name="Hajek A.E."/>
            <person name="De Bivort B.L."/>
            <person name="Kasson M.T."/>
            <person name="De Fine Licht H.H."/>
            <person name="Stajich J.E."/>
        </authorList>
    </citation>
    <scope>NUCLEOTIDE SEQUENCE</scope>
    <source>
        <strain evidence="1">Berkeley</strain>
    </source>
</reference>
<evidence type="ECO:0000313" key="1">
    <source>
        <dbReference type="EMBL" id="KAJ9049117.1"/>
    </source>
</evidence>
<keyword evidence="2" id="KW-1185">Reference proteome</keyword>
<dbReference type="EMBL" id="QTSX02007273">
    <property type="protein sequence ID" value="KAJ9049117.1"/>
    <property type="molecule type" value="Genomic_DNA"/>
</dbReference>